<organism evidence="1 2">
    <name type="scientific">Oceanospirillum sediminis</name>
    <dbReference type="NCBI Taxonomy" id="2760088"/>
    <lineage>
        <taxon>Bacteria</taxon>
        <taxon>Pseudomonadati</taxon>
        <taxon>Pseudomonadota</taxon>
        <taxon>Gammaproteobacteria</taxon>
        <taxon>Oceanospirillales</taxon>
        <taxon>Oceanospirillaceae</taxon>
        <taxon>Oceanospirillum</taxon>
    </lineage>
</organism>
<evidence type="ECO:0000313" key="2">
    <source>
        <dbReference type="Proteomes" id="UP000565262"/>
    </source>
</evidence>
<keyword evidence="2" id="KW-1185">Reference proteome</keyword>
<accession>A0A839IRX4</accession>
<comment type="caution">
    <text evidence="1">The sequence shown here is derived from an EMBL/GenBank/DDBJ whole genome shotgun (WGS) entry which is preliminary data.</text>
</comment>
<protein>
    <submittedName>
        <fullName evidence="1">Uncharacterized protein</fullName>
    </submittedName>
</protein>
<sequence length="61" mass="7253">MMTLQKFQQKRYVDEVVEMDKDSWWVYRRSVDFNGTTSPSARIVFFAKSKDAVESWLSAQQ</sequence>
<evidence type="ECO:0000313" key="1">
    <source>
        <dbReference type="EMBL" id="MBB1487420.1"/>
    </source>
</evidence>
<name>A0A839IRX4_9GAMM</name>
<reference evidence="1 2" key="1">
    <citation type="submission" date="2020-08" db="EMBL/GenBank/DDBJ databases">
        <title>Oceanospirillum sp. nov. isolated from marine sediment.</title>
        <authorList>
            <person name="Ji X."/>
        </authorList>
    </citation>
    <scope>NUCLEOTIDE SEQUENCE [LARGE SCALE GENOMIC DNA]</scope>
    <source>
        <strain evidence="1 2">D5</strain>
    </source>
</reference>
<gene>
    <name evidence="1" type="ORF">H4O21_12460</name>
</gene>
<dbReference type="EMBL" id="JACJFM010000014">
    <property type="protein sequence ID" value="MBB1487420.1"/>
    <property type="molecule type" value="Genomic_DNA"/>
</dbReference>
<dbReference type="RefSeq" id="WP_182809194.1">
    <property type="nucleotide sequence ID" value="NZ_JACJFM010000014.1"/>
</dbReference>
<dbReference type="Proteomes" id="UP000565262">
    <property type="component" value="Unassembled WGS sequence"/>
</dbReference>
<dbReference type="AlphaFoldDB" id="A0A839IRX4"/>
<proteinExistence type="predicted"/>